<proteinExistence type="predicted"/>
<reference evidence="2" key="1">
    <citation type="journal article" date="2018" name="Genome Biol.">
        <title>SKESA: strategic k-mer extension for scrupulous assemblies.</title>
        <authorList>
            <person name="Souvorov A."/>
            <person name="Agarwala R."/>
            <person name="Lipman D.J."/>
        </authorList>
    </citation>
    <scope>NUCLEOTIDE SEQUENCE</scope>
    <source>
        <strain evidence="2">MA.AU168</strain>
    </source>
</reference>
<dbReference type="EMBL" id="DAAYJT010000037">
    <property type="protein sequence ID" value="HAG4529158.1"/>
    <property type="molecule type" value="Genomic_DNA"/>
</dbReference>
<feature type="transmembrane region" description="Helical" evidence="1">
    <location>
        <begin position="42"/>
        <end position="66"/>
    </location>
</feature>
<keyword evidence="1" id="KW-1133">Transmembrane helix</keyword>
<dbReference type="RefSeq" id="WP_262955283.1">
    <property type="nucleotide sequence ID" value="NZ_JAFNLH010000076.1"/>
</dbReference>
<evidence type="ECO:0000313" key="2">
    <source>
        <dbReference type="EMBL" id="HAG4529158.1"/>
    </source>
</evidence>
<gene>
    <name evidence="2" type="ORF">G8404_005011</name>
</gene>
<keyword evidence="1" id="KW-0472">Membrane</keyword>
<reference evidence="2" key="2">
    <citation type="submission" date="2020-02" db="EMBL/GenBank/DDBJ databases">
        <authorList>
            <consortium name="NCBI Pathogen Detection Project"/>
        </authorList>
    </citation>
    <scope>NUCLEOTIDE SEQUENCE</scope>
    <source>
        <strain evidence="2">MA.AU168</strain>
    </source>
</reference>
<keyword evidence="1" id="KW-0812">Transmembrane</keyword>
<evidence type="ECO:0000256" key="1">
    <source>
        <dbReference type="SAM" id="Phobius"/>
    </source>
</evidence>
<protein>
    <submittedName>
        <fullName evidence="2">Uncharacterized protein</fullName>
    </submittedName>
</protein>
<sequence length="71" mass="7327">MNTGEATGVRIPEYVPARPDALAGQPDAGGELFLSRDYRNEAICMCTGHGLLLVLVGLAAMLAGLISPALS</sequence>
<name>A0A763SVB1_SALER</name>
<accession>A0A763SVB1</accession>
<dbReference type="AlphaFoldDB" id="A0A763SVB1"/>
<organism evidence="2">
    <name type="scientific">Salmonella enterica</name>
    <name type="common">Salmonella choleraesuis</name>
    <dbReference type="NCBI Taxonomy" id="28901"/>
    <lineage>
        <taxon>Bacteria</taxon>
        <taxon>Pseudomonadati</taxon>
        <taxon>Pseudomonadota</taxon>
        <taxon>Gammaproteobacteria</taxon>
        <taxon>Enterobacterales</taxon>
        <taxon>Enterobacteriaceae</taxon>
        <taxon>Salmonella</taxon>
    </lineage>
</organism>
<comment type="caution">
    <text evidence="2">The sequence shown here is derived from an EMBL/GenBank/DDBJ whole genome shotgun (WGS) entry which is preliminary data.</text>
</comment>